<protein>
    <recommendedName>
        <fullName evidence="1">Exostosin GT47 domain-containing protein</fullName>
    </recommendedName>
</protein>
<gene>
    <name evidence="2" type="ORF">PEVE_00017208</name>
</gene>
<comment type="caution">
    <text evidence="2">The sequence shown here is derived from an EMBL/GenBank/DDBJ whole genome shotgun (WGS) entry which is preliminary data.</text>
</comment>
<dbReference type="InterPro" id="IPR040911">
    <property type="entry name" value="Exostosin_GT47"/>
</dbReference>
<feature type="non-terminal residue" evidence="2">
    <location>
        <position position="251"/>
    </location>
</feature>
<sequence length="251" mass="28320">LELWSILPFSDDETEVNPSPLDDNLVEVVLKAETPLAKKRDSKCLMHSCFDIFRCGVNENKLISVYVYPYIRFLHENGHAVNKEMSQEFYELLAAIVNSRYYTSDMNSACIIIPSIDTLNQNRLDVKGIARILSGLPSPSQFDVSSVNVFPNSHSWLDSSDQEKCSIEHRGWLLLIPNVDIIWKDEGKNHLLFNMLPGNPPDYNSSLDIATDKAIMAGGGFATWSFRPGYDISIPVYNAFTKKKGHSSTKR</sequence>
<reference evidence="2 3" key="1">
    <citation type="submission" date="2022-05" db="EMBL/GenBank/DDBJ databases">
        <authorList>
            <consortium name="Genoscope - CEA"/>
            <person name="William W."/>
        </authorList>
    </citation>
    <scope>NUCLEOTIDE SEQUENCE [LARGE SCALE GENOMIC DNA]</scope>
</reference>
<accession>A0ABN8SAZ4</accession>
<evidence type="ECO:0000313" key="3">
    <source>
        <dbReference type="Proteomes" id="UP001159427"/>
    </source>
</evidence>
<proteinExistence type="predicted"/>
<feature type="domain" description="Exostosin GT47" evidence="1">
    <location>
        <begin position="61"/>
        <end position="242"/>
    </location>
</feature>
<dbReference type="Pfam" id="PF03016">
    <property type="entry name" value="Exostosin_GT47"/>
    <property type="match status" value="1"/>
</dbReference>
<keyword evidence="3" id="KW-1185">Reference proteome</keyword>
<dbReference type="Proteomes" id="UP001159427">
    <property type="component" value="Unassembled WGS sequence"/>
</dbReference>
<evidence type="ECO:0000313" key="2">
    <source>
        <dbReference type="EMBL" id="CAH3186918.1"/>
    </source>
</evidence>
<dbReference type="EMBL" id="CALNXI010002376">
    <property type="protein sequence ID" value="CAH3186918.1"/>
    <property type="molecule type" value="Genomic_DNA"/>
</dbReference>
<evidence type="ECO:0000259" key="1">
    <source>
        <dbReference type="Pfam" id="PF03016"/>
    </source>
</evidence>
<organism evidence="2 3">
    <name type="scientific">Porites evermanni</name>
    <dbReference type="NCBI Taxonomy" id="104178"/>
    <lineage>
        <taxon>Eukaryota</taxon>
        <taxon>Metazoa</taxon>
        <taxon>Cnidaria</taxon>
        <taxon>Anthozoa</taxon>
        <taxon>Hexacorallia</taxon>
        <taxon>Scleractinia</taxon>
        <taxon>Fungiina</taxon>
        <taxon>Poritidae</taxon>
        <taxon>Porites</taxon>
    </lineage>
</organism>
<name>A0ABN8SAZ4_9CNID</name>
<feature type="non-terminal residue" evidence="2">
    <location>
        <position position="1"/>
    </location>
</feature>